<dbReference type="GO" id="GO:0051536">
    <property type="term" value="F:iron-sulfur cluster binding"/>
    <property type="evidence" value="ECO:0007669"/>
    <property type="project" value="InterPro"/>
</dbReference>
<evidence type="ECO:0000256" key="4">
    <source>
        <dbReference type="ARBA" id="ARBA00023004"/>
    </source>
</evidence>
<dbReference type="PROSITE" id="PS51085">
    <property type="entry name" value="2FE2S_FER_2"/>
    <property type="match status" value="1"/>
</dbReference>
<dbReference type="InterPro" id="IPR012292">
    <property type="entry name" value="Globin/Proto"/>
</dbReference>
<dbReference type="CDD" id="cd00207">
    <property type="entry name" value="fer2"/>
    <property type="match status" value="1"/>
</dbReference>
<dbReference type="SUPFAM" id="SSF54292">
    <property type="entry name" value="2Fe-2S ferredoxin-like"/>
    <property type="match status" value="1"/>
</dbReference>
<keyword evidence="4 5" id="KW-0408">Iron</keyword>
<evidence type="ECO:0000256" key="3">
    <source>
        <dbReference type="ARBA" id="ARBA00022723"/>
    </source>
</evidence>
<dbReference type="InterPro" id="IPR012675">
    <property type="entry name" value="Beta-grasp_dom_sf"/>
</dbReference>
<reference evidence="7 8" key="1">
    <citation type="submission" date="2020-08" db="EMBL/GenBank/DDBJ databases">
        <title>Genome sequence of Diaphorobacter aerolatus KACC 16536T.</title>
        <authorList>
            <person name="Hyun D.-W."/>
            <person name="Bae J.-W."/>
        </authorList>
    </citation>
    <scope>NUCLEOTIDE SEQUENCE [LARGE SCALE GENOMIC DNA]</scope>
    <source>
        <strain evidence="7 8">KACC 16536</strain>
    </source>
</reference>
<protein>
    <submittedName>
        <fullName evidence="7">2Fe-2S iron-sulfur cluster binding domain-containing protein</fullName>
    </submittedName>
</protein>
<dbReference type="KEGG" id="daer:H9K75_04430"/>
<evidence type="ECO:0000256" key="5">
    <source>
        <dbReference type="PIRSR" id="PIRSR601486-1"/>
    </source>
</evidence>
<dbReference type="Proteomes" id="UP000516028">
    <property type="component" value="Chromosome"/>
</dbReference>
<evidence type="ECO:0000313" key="7">
    <source>
        <dbReference type="EMBL" id="QNP49316.1"/>
    </source>
</evidence>
<evidence type="ECO:0000259" key="6">
    <source>
        <dbReference type="PROSITE" id="PS51085"/>
    </source>
</evidence>
<dbReference type="GO" id="GO:0019825">
    <property type="term" value="F:oxygen binding"/>
    <property type="evidence" value="ECO:0007669"/>
    <property type="project" value="InterPro"/>
</dbReference>
<evidence type="ECO:0000256" key="2">
    <source>
        <dbReference type="ARBA" id="ARBA00022617"/>
    </source>
</evidence>
<dbReference type="RefSeq" id="WP_187724908.1">
    <property type="nucleotide sequence ID" value="NZ_CP060783.1"/>
</dbReference>
<dbReference type="InterPro" id="IPR001041">
    <property type="entry name" value="2Fe-2S_ferredoxin-type"/>
</dbReference>
<organism evidence="7 8">
    <name type="scientific">Diaphorobacter aerolatus</name>
    <dbReference type="NCBI Taxonomy" id="1288495"/>
    <lineage>
        <taxon>Bacteria</taxon>
        <taxon>Pseudomonadati</taxon>
        <taxon>Pseudomonadota</taxon>
        <taxon>Betaproteobacteria</taxon>
        <taxon>Burkholderiales</taxon>
        <taxon>Comamonadaceae</taxon>
        <taxon>Diaphorobacter</taxon>
    </lineage>
</organism>
<dbReference type="AlphaFoldDB" id="A0A7H0GM00"/>
<dbReference type="Gene3D" id="3.10.20.30">
    <property type="match status" value="1"/>
</dbReference>
<dbReference type="InterPro" id="IPR009050">
    <property type="entry name" value="Globin-like_sf"/>
</dbReference>
<dbReference type="Pfam" id="PF01152">
    <property type="entry name" value="Bac_globin"/>
    <property type="match status" value="1"/>
</dbReference>
<dbReference type="SUPFAM" id="SSF46458">
    <property type="entry name" value="Globin-like"/>
    <property type="match status" value="1"/>
</dbReference>
<proteinExistence type="predicted"/>
<dbReference type="InterPro" id="IPR001486">
    <property type="entry name" value="Hemoglobin_trunc"/>
</dbReference>
<evidence type="ECO:0000313" key="8">
    <source>
        <dbReference type="Proteomes" id="UP000516028"/>
    </source>
</evidence>
<feature type="domain" description="2Fe-2S ferredoxin-type" evidence="6">
    <location>
        <begin position="1"/>
        <end position="89"/>
    </location>
</feature>
<dbReference type="GO" id="GO:0020037">
    <property type="term" value="F:heme binding"/>
    <property type="evidence" value="ECO:0007669"/>
    <property type="project" value="InterPro"/>
</dbReference>
<keyword evidence="3 5" id="KW-0479">Metal-binding</keyword>
<keyword evidence="8" id="KW-1185">Reference proteome</keyword>
<dbReference type="Pfam" id="PF00111">
    <property type="entry name" value="Fer2"/>
    <property type="match status" value="1"/>
</dbReference>
<keyword evidence="2 5" id="KW-0349">Heme</keyword>
<dbReference type="EMBL" id="CP060783">
    <property type="protein sequence ID" value="QNP49316.1"/>
    <property type="molecule type" value="Genomic_DNA"/>
</dbReference>
<accession>A0A7H0GM00</accession>
<dbReference type="InterPro" id="IPR036010">
    <property type="entry name" value="2Fe-2S_ferredoxin-like_sf"/>
</dbReference>
<evidence type="ECO:0000256" key="1">
    <source>
        <dbReference type="ARBA" id="ARBA00022448"/>
    </source>
</evidence>
<dbReference type="CDD" id="cd00454">
    <property type="entry name" value="TrHb1_N"/>
    <property type="match status" value="1"/>
</dbReference>
<dbReference type="GO" id="GO:0046872">
    <property type="term" value="F:metal ion binding"/>
    <property type="evidence" value="ECO:0007669"/>
    <property type="project" value="UniProtKB-KW"/>
</dbReference>
<gene>
    <name evidence="7" type="ORF">H9K75_04430</name>
</gene>
<name>A0A7H0GM00_9BURK</name>
<feature type="binding site" description="distal binding residue" evidence="5">
    <location>
        <position position="265"/>
    </location>
    <ligand>
        <name>heme</name>
        <dbReference type="ChEBI" id="CHEBI:30413"/>
    </ligand>
    <ligandPart>
        <name>Fe</name>
        <dbReference type="ChEBI" id="CHEBI:18248"/>
    </ligandPart>
</feature>
<sequence>MSYTIEYEGHVVESRDDETVLDTLLRSGVDIAFSCKGGSCHTCLMQCQTGSTTEPSRRSLPEYLQRLRYFLPCRCIPQSAMKLRRPQPGDLVTNCMLCESILLDDGRVSLLIEPMRTLNYRQGQRLQIVTGQAQEPAAQITSNSDRDVIMAVVLAAAEAAKLPESLQPGAEFGIELQVRGPFDERPPEELPYPEPDPGLWELLDGGVTARRVLEAFYVKVYADPVLAPFFQGVTKSRAIDKQFSFMKQCITGEKIYMGDRPRNAHHWMIITHEVFDRRQALMQETWREHGVADEVIARWVSIEEYFRPDIVKTYGWPRQVGDQLIHNDGFSREMLGESTLCDHCQQEVLAGETVLMHRRLGTISCKHCASSAA</sequence>
<dbReference type="Gene3D" id="1.10.490.10">
    <property type="entry name" value="Globins"/>
    <property type="match status" value="1"/>
</dbReference>
<keyword evidence="1" id="KW-0813">Transport</keyword>